<sequence>MDIKPLSVKAMGRTQMACLRCRSQKMKCSKDHPSCKSCKSANKDCQYPVREKKLVFLDSQFQKLQDRIKFLESELKKKDIGGDIKVEEEYIDPFDKEVVGDKNYFGTAACQTFDSSLNSFLFKFTHNSNYEDNDNLRYFLQDTNMKKSFRGVMMLPEKNYAIFLIDKVIGFLGYEYYFIDRHLIFQKLNETYDTVSDRDPVFCCYLLTILAVGEQYLNESPDGGVPGMRFFAPAMQLFQNYYENLTIEFIQTLLLIGFYQQGLNRVNAVYNFYGLALRNSMLMGLHKRVSDVNMSEAEIEKRKKVWWTCFVLDSIWSSKLGHPIHITVEDIEIDLPDENSLRLNDDLSPELFTINVKLAILINKVMKKIYKTKIINLKNIVECLEDLDNFQKSLPVSIKKNIFSTTNRSSANLYLRLNQIVIITTRPLALSVFKGTISENTINKRVIQKCTIAAKTTIDILHHLKKSGWFSTFGFWDAQYCFSSLLILIMSSCCGHQYPQIAIGRETNQYMKVAGNFTAMENDLRLRKLDQLLDNVKQYKRNQSDFGEMASPSYEFHGQIPQPKIPTVQPSNTVFDQEELIMNEILENFTVNEFNYQDNESPLIKEENHENPWNNLISNLQFWDSSIDL</sequence>
<evidence type="ECO:0000313" key="1">
    <source>
        <dbReference type="EMBL" id="CAH6721553.1"/>
    </source>
</evidence>
<name>A0ACA9Y954_9ASCO</name>
<dbReference type="EMBL" id="CALSDN010000006">
    <property type="protein sequence ID" value="CAH6721553.1"/>
    <property type="molecule type" value="Genomic_DNA"/>
</dbReference>
<comment type="caution">
    <text evidence="1">The sequence shown here is derived from an EMBL/GenBank/DDBJ whole genome shotgun (WGS) entry which is preliminary data.</text>
</comment>
<keyword evidence="2" id="KW-1185">Reference proteome</keyword>
<gene>
    <name evidence="1" type="ORF">CLIB1444_06S04808</name>
</gene>
<proteinExistence type="predicted"/>
<organism evidence="1 2">
    <name type="scientific">[Candida] jaroonii</name>
    <dbReference type="NCBI Taxonomy" id="467808"/>
    <lineage>
        <taxon>Eukaryota</taxon>
        <taxon>Fungi</taxon>
        <taxon>Dikarya</taxon>
        <taxon>Ascomycota</taxon>
        <taxon>Saccharomycotina</taxon>
        <taxon>Pichiomycetes</taxon>
        <taxon>Debaryomycetaceae</taxon>
        <taxon>Yamadazyma</taxon>
    </lineage>
</organism>
<accession>A0ACA9Y954</accession>
<evidence type="ECO:0000313" key="2">
    <source>
        <dbReference type="Proteomes" id="UP001152531"/>
    </source>
</evidence>
<reference evidence="1" key="1">
    <citation type="submission" date="2022-06" db="EMBL/GenBank/DDBJ databases">
        <authorList>
            <person name="Legras J.-L."/>
            <person name="Devillers H."/>
            <person name="Grondin C."/>
        </authorList>
    </citation>
    <scope>NUCLEOTIDE SEQUENCE</scope>
    <source>
        <strain evidence="1">CLIB 1444</strain>
    </source>
</reference>
<protein>
    <submittedName>
        <fullName evidence="1">Uncharacterized protein</fullName>
    </submittedName>
</protein>
<dbReference type="Proteomes" id="UP001152531">
    <property type="component" value="Unassembled WGS sequence"/>
</dbReference>